<feature type="compositionally biased region" description="Basic and acidic residues" evidence="1">
    <location>
        <begin position="96"/>
        <end position="114"/>
    </location>
</feature>
<evidence type="ECO:0000313" key="3">
    <source>
        <dbReference type="Proteomes" id="UP000015105"/>
    </source>
</evidence>
<keyword evidence="3" id="KW-1185">Reference proteome</keyword>
<evidence type="ECO:0000313" key="2">
    <source>
        <dbReference type="EnsemblPlants" id="AET2Gv21044000.11"/>
    </source>
</evidence>
<reference evidence="2" key="5">
    <citation type="journal article" date="2021" name="G3 (Bethesda)">
        <title>Aegilops tauschii genome assembly Aet v5.0 features greater sequence contiguity and improved annotation.</title>
        <authorList>
            <person name="Wang L."/>
            <person name="Zhu T."/>
            <person name="Rodriguez J.C."/>
            <person name="Deal K.R."/>
            <person name="Dubcovsky J."/>
            <person name="McGuire P.E."/>
            <person name="Lux T."/>
            <person name="Spannagl M."/>
            <person name="Mayer K.F.X."/>
            <person name="Baldrich P."/>
            <person name="Meyers B.C."/>
            <person name="Huo N."/>
            <person name="Gu Y.Q."/>
            <person name="Zhou H."/>
            <person name="Devos K.M."/>
            <person name="Bennetzen J.L."/>
            <person name="Unver T."/>
            <person name="Budak H."/>
            <person name="Gulick P.J."/>
            <person name="Galiba G."/>
            <person name="Kalapos B."/>
            <person name="Nelson D.R."/>
            <person name="Li P."/>
            <person name="You F.M."/>
            <person name="Luo M.C."/>
            <person name="Dvorak J."/>
        </authorList>
    </citation>
    <scope>NUCLEOTIDE SEQUENCE [LARGE SCALE GENOMIC DNA]</scope>
    <source>
        <strain evidence="2">cv. AL8/78</strain>
    </source>
</reference>
<dbReference type="AlphaFoldDB" id="A0A453D0G2"/>
<reference evidence="2" key="3">
    <citation type="journal article" date="2017" name="Nature">
        <title>Genome sequence of the progenitor of the wheat D genome Aegilops tauschii.</title>
        <authorList>
            <person name="Luo M.C."/>
            <person name="Gu Y.Q."/>
            <person name="Puiu D."/>
            <person name="Wang H."/>
            <person name="Twardziok S.O."/>
            <person name="Deal K.R."/>
            <person name="Huo N."/>
            <person name="Zhu T."/>
            <person name="Wang L."/>
            <person name="Wang Y."/>
            <person name="McGuire P.E."/>
            <person name="Liu S."/>
            <person name="Long H."/>
            <person name="Ramasamy R.K."/>
            <person name="Rodriguez J.C."/>
            <person name="Van S.L."/>
            <person name="Yuan L."/>
            <person name="Wang Z."/>
            <person name="Xia Z."/>
            <person name="Xiao L."/>
            <person name="Anderson O.D."/>
            <person name="Ouyang S."/>
            <person name="Liang Y."/>
            <person name="Zimin A.V."/>
            <person name="Pertea G."/>
            <person name="Qi P."/>
            <person name="Bennetzen J.L."/>
            <person name="Dai X."/>
            <person name="Dawson M.W."/>
            <person name="Muller H.G."/>
            <person name="Kugler K."/>
            <person name="Rivarola-Duarte L."/>
            <person name="Spannagl M."/>
            <person name="Mayer K.F.X."/>
            <person name="Lu F.H."/>
            <person name="Bevan M.W."/>
            <person name="Leroy P."/>
            <person name="Li P."/>
            <person name="You F.M."/>
            <person name="Sun Q."/>
            <person name="Liu Z."/>
            <person name="Lyons E."/>
            <person name="Wicker T."/>
            <person name="Salzberg S.L."/>
            <person name="Devos K.M."/>
            <person name="Dvorak J."/>
        </authorList>
    </citation>
    <scope>NUCLEOTIDE SEQUENCE [LARGE SCALE GENOMIC DNA]</scope>
    <source>
        <strain evidence="2">cv. AL8/78</strain>
    </source>
</reference>
<dbReference type="Gramene" id="AET2Gv21044000.11">
    <property type="protein sequence ID" value="AET2Gv21044000.11"/>
    <property type="gene ID" value="AET2Gv21044000"/>
</dbReference>
<reference evidence="3" key="2">
    <citation type="journal article" date="2017" name="Nat. Plants">
        <title>The Aegilops tauschii genome reveals multiple impacts of transposons.</title>
        <authorList>
            <person name="Zhao G."/>
            <person name="Zou C."/>
            <person name="Li K."/>
            <person name="Wang K."/>
            <person name="Li T."/>
            <person name="Gao L."/>
            <person name="Zhang X."/>
            <person name="Wang H."/>
            <person name="Yang Z."/>
            <person name="Liu X."/>
            <person name="Jiang W."/>
            <person name="Mao L."/>
            <person name="Kong X."/>
            <person name="Jiao Y."/>
            <person name="Jia J."/>
        </authorList>
    </citation>
    <scope>NUCLEOTIDE SEQUENCE [LARGE SCALE GENOMIC DNA]</scope>
    <source>
        <strain evidence="3">cv. AL8/78</strain>
    </source>
</reference>
<reference evidence="2" key="4">
    <citation type="submission" date="2019-03" db="UniProtKB">
        <authorList>
            <consortium name="EnsemblPlants"/>
        </authorList>
    </citation>
    <scope>IDENTIFICATION</scope>
</reference>
<feature type="compositionally biased region" description="Low complexity" evidence="1">
    <location>
        <begin position="70"/>
        <end position="86"/>
    </location>
</feature>
<dbReference type="Proteomes" id="UP000015105">
    <property type="component" value="Chromosome 2D"/>
</dbReference>
<reference evidence="3" key="1">
    <citation type="journal article" date="2014" name="Science">
        <title>Ancient hybridizations among the ancestral genomes of bread wheat.</title>
        <authorList>
            <consortium name="International Wheat Genome Sequencing Consortium,"/>
            <person name="Marcussen T."/>
            <person name="Sandve S.R."/>
            <person name="Heier L."/>
            <person name="Spannagl M."/>
            <person name="Pfeifer M."/>
            <person name="Jakobsen K.S."/>
            <person name="Wulff B.B."/>
            <person name="Steuernagel B."/>
            <person name="Mayer K.F."/>
            <person name="Olsen O.A."/>
        </authorList>
    </citation>
    <scope>NUCLEOTIDE SEQUENCE [LARGE SCALE GENOMIC DNA]</scope>
    <source>
        <strain evidence="3">cv. AL8/78</strain>
    </source>
</reference>
<proteinExistence type="predicted"/>
<feature type="region of interest" description="Disordered" evidence="1">
    <location>
        <begin position="1"/>
        <end position="114"/>
    </location>
</feature>
<feature type="compositionally biased region" description="Polar residues" evidence="1">
    <location>
        <begin position="23"/>
        <end position="39"/>
    </location>
</feature>
<dbReference type="EnsemblPlants" id="AET2Gv21044000.11">
    <property type="protein sequence ID" value="AET2Gv21044000.11"/>
    <property type="gene ID" value="AET2Gv21044000"/>
</dbReference>
<protein>
    <submittedName>
        <fullName evidence="2">Uncharacterized protein</fullName>
    </submittedName>
</protein>
<organism evidence="2 3">
    <name type="scientific">Aegilops tauschii subsp. strangulata</name>
    <name type="common">Goatgrass</name>
    <dbReference type="NCBI Taxonomy" id="200361"/>
    <lineage>
        <taxon>Eukaryota</taxon>
        <taxon>Viridiplantae</taxon>
        <taxon>Streptophyta</taxon>
        <taxon>Embryophyta</taxon>
        <taxon>Tracheophyta</taxon>
        <taxon>Spermatophyta</taxon>
        <taxon>Magnoliopsida</taxon>
        <taxon>Liliopsida</taxon>
        <taxon>Poales</taxon>
        <taxon>Poaceae</taxon>
        <taxon>BOP clade</taxon>
        <taxon>Pooideae</taxon>
        <taxon>Triticodae</taxon>
        <taxon>Triticeae</taxon>
        <taxon>Triticinae</taxon>
        <taxon>Aegilops</taxon>
    </lineage>
</organism>
<sequence>MILDLILAGQTPRDFPAAMGETEITSGSKEHSNTANSDQHICKEPSDNPEQSDEPKTETSILKGVDGSMTEASGTTPAAEASSATPNPLDDVQSAVKEDELKVDSKESRLTMTT</sequence>
<evidence type="ECO:0000256" key="1">
    <source>
        <dbReference type="SAM" id="MobiDB-lite"/>
    </source>
</evidence>
<accession>A0A453D0G2</accession>
<name>A0A453D0G2_AEGTS</name>